<protein>
    <recommendedName>
        <fullName evidence="4">Ran-binding protein 10</fullName>
    </recommendedName>
</protein>
<dbReference type="Pfam" id="PF00622">
    <property type="entry name" value="SPRY"/>
    <property type="match status" value="1"/>
</dbReference>
<evidence type="ECO:0008006" key="4">
    <source>
        <dbReference type="Google" id="ProtNLM"/>
    </source>
</evidence>
<dbReference type="InterPro" id="IPR001870">
    <property type="entry name" value="B30.2/SPRY"/>
</dbReference>
<reference evidence="3" key="1">
    <citation type="submission" date="2021-01" db="EMBL/GenBank/DDBJ databases">
        <authorList>
            <person name="Corre E."/>
            <person name="Pelletier E."/>
            <person name="Niang G."/>
            <person name="Scheremetjew M."/>
            <person name="Finn R."/>
            <person name="Kale V."/>
            <person name="Holt S."/>
            <person name="Cochrane G."/>
            <person name="Meng A."/>
            <person name="Brown T."/>
            <person name="Cohen L."/>
        </authorList>
    </citation>
    <scope>NUCLEOTIDE SEQUENCE</scope>
    <source>
        <strain evidence="3">RCC2335</strain>
    </source>
</reference>
<dbReference type="AlphaFoldDB" id="A0A7S2T8Y8"/>
<dbReference type="SMART" id="SM00757">
    <property type="entry name" value="CRA"/>
    <property type="match status" value="1"/>
</dbReference>
<dbReference type="InterPro" id="IPR024964">
    <property type="entry name" value="CTLH/CRA"/>
</dbReference>
<dbReference type="SMART" id="SM00449">
    <property type="entry name" value="SPRY"/>
    <property type="match status" value="1"/>
</dbReference>
<dbReference type="InterPro" id="IPR043136">
    <property type="entry name" value="B30.2/SPRY_sf"/>
</dbReference>
<evidence type="ECO:0000259" key="1">
    <source>
        <dbReference type="PROSITE" id="PS50188"/>
    </source>
</evidence>
<proteinExistence type="predicted"/>
<evidence type="ECO:0000259" key="2">
    <source>
        <dbReference type="PROSITE" id="PS50897"/>
    </source>
</evidence>
<dbReference type="InterPro" id="IPR050618">
    <property type="entry name" value="Ubq-SigPath_Reg"/>
</dbReference>
<dbReference type="PROSITE" id="PS50188">
    <property type="entry name" value="B302_SPRY"/>
    <property type="match status" value="1"/>
</dbReference>
<dbReference type="InterPro" id="IPR013144">
    <property type="entry name" value="CRA_dom"/>
</dbReference>
<feature type="domain" description="CTLH" evidence="2">
    <location>
        <begin position="256"/>
        <end position="318"/>
    </location>
</feature>
<sequence length="436" mass="48043">MFGSNQARQMDTYTKEASPSQLNTANYGNFLKVSKDKLSVQYVGKGSHSNDVGAIQADRPVPSDVLVYYYEVHVRDAGERGVIAVGFADLHFRLSRQPGWEPNSYGYHADDGNKFHNSGKGEEYGPSFVQGDTVGAGIHLENREIFFTKNGKKLGVAFHSVKATLFPTVGLHSQNEHVEVNFGAKPFQFDIEGMVAEERDQRQQEVLRSTIPGQACHNLVCSYLRHYGYADTLKAFDADAFAQDTGPGQQNGEAFGLEDRKRVRTMLFEGDVEGARGLLVGRRPQLAEPQADGPFLDALFHLSVQQFIELLRKDKVAEAVEHARSSFSAFQGHSEQIDRHLEDVLALLAYKDPFASPMGHLMTTTQRETVADVTNAAMLDASTEGSSASTALGGSGGRGCKSVLELILVQLCRVQAEIRRRNDNKGEIFDLDQHVT</sequence>
<organism evidence="3">
    <name type="scientific">Chloropicon roscoffensis</name>
    <dbReference type="NCBI Taxonomy" id="1461544"/>
    <lineage>
        <taxon>Eukaryota</taxon>
        <taxon>Viridiplantae</taxon>
        <taxon>Chlorophyta</taxon>
        <taxon>Chloropicophyceae</taxon>
        <taxon>Chloropicales</taxon>
        <taxon>Chloropicaceae</taxon>
        <taxon>Chloropicon</taxon>
    </lineage>
</organism>
<dbReference type="InterPro" id="IPR006595">
    <property type="entry name" value="CTLH_C"/>
</dbReference>
<accession>A0A7S2T8Y8</accession>
<dbReference type="Pfam" id="PF10607">
    <property type="entry name" value="CTLH"/>
    <property type="match status" value="1"/>
</dbReference>
<dbReference type="SUPFAM" id="SSF49899">
    <property type="entry name" value="Concanavalin A-like lectins/glucanases"/>
    <property type="match status" value="1"/>
</dbReference>
<dbReference type="Gene3D" id="2.60.120.920">
    <property type="match status" value="1"/>
</dbReference>
<dbReference type="PROSITE" id="PS50897">
    <property type="entry name" value="CTLH"/>
    <property type="match status" value="1"/>
</dbReference>
<feature type="domain" description="B30.2/SPRY" evidence="1">
    <location>
        <begin position="1"/>
        <end position="187"/>
    </location>
</feature>
<dbReference type="InterPro" id="IPR013320">
    <property type="entry name" value="ConA-like_dom_sf"/>
</dbReference>
<gene>
    <name evidence="3" type="ORF">CROS1312_LOCUS754</name>
</gene>
<dbReference type="InterPro" id="IPR003877">
    <property type="entry name" value="SPRY_dom"/>
</dbReference>
<name>A0A7S2T8Y8_9CHLO</name>
<dbReference type="PANTHER" id="PTHR12864">
    <property type="entry name" value="RAN BINDING PROTEIN 9-RELATED"/>
    <property type="match status" value="1"/>
</dbReference>
<dbReference type="EMBL" id="HBHM01001010">
    <property type="protein sequence ID" value="CAD9721486.1"/>
    <property type="molecule type" value="Transcribed_RNA"/>
</dbReference>
<evidence type="ECO:0000313" key="3">
    <source>
        <dbReference type="EMBL" id="CAD9721486.1"/>
    </source>
</evidence>